<name>A0ABV1L065_9BACL</name>
<evidence type="ECO:0000313" key="2">
    <source>
        <dbReference type="Proteomes" id="UP001493487"/>
    </source>
</evidence>
<reference evidence="1 2" key="1">
    <citation type="journal article" date="2023" name="Genome Announc.">
        <title>Pan-Genome Analyses of the Genus Cohnella and Proposal of the Novel Species Cohnella silvisoli sp. nov., Isolated from Forest Soil.</title>
        <authorList>
            <person name="Wang C."/>
            <person name="Mao L."/>
            <person name="Bao G."/>
            <person name="Zhu H."/>
        </authorList>
    </citation>
    <scope>NUCLEOTIDE SEQUENCE [LARGE SCALE GENOMIC DNA]</scope>
    <source>
        <strain evidence="1 2">NL03-T5-1</strain>
    </source>
</reference>
<comment type="caution">
    <text evidence="1">The sequence shown here is derived from an EMBL/GenBank/DDBJ whole genome shotgun (WGS) entry which is preliminary data.</text>
</comment>
<evidence type="ECO:0000313" key="1">
    <source>
        <dbReference type="EMBL" id="MEQ4485216.1"/>
    </source>
</evidence>
<dbReference type="RefSeq" id="WP_232187351.1">
    <property type="nucleotide sequence ID" value="NZ_JAIOAP010000012.1"/>
</dbReference>
<accession>A0ABV1L065</accession>
<organism evidence="1 2">
    <name type="scientific">Cohnella silvisoli</name>
    <dbReference type="NCBI Taxonomy" id="2873699"/>
    <lineage>
        <taxon>Bacteria</taxon>
        <taxon>Bacillati</taxon>
        <taxon>Bacillota</taxon>
        <taxon>Bacilli</taxon>
        <taxon>Bacillales</taxon>
        <taxon>Paenibacillaceae</taxon>
        <taxon>Cohnella</taxon>
    </lineage>
</organism>
<dbReference type="Proteomes" id="UP001493487">
    <property type="component" value="Unassembled WGS sequence"/>
</dbReference>
<gene>
    <name evidence="1" type="ORF">QJS35_22775</name>
</gene>
<keyword evidence="2" id="KW-1185">Reference proteome</keyword>
<protein>
    <submittedName>
        <fullName evidence="1">Uncharacterized protein</fullName>
    </submittedName>
</protein>
<sequence length="56" mass="6348">MYSRTYIRSTTEAVSFIKRNFTEINENYTQYEGAADSNDDEADYSAAISVKAVRIA</sequence>
<proteinExistence type="predicted"/>
<dbReference type="EMBL" id="JASKHM010000014">
    <property type="protein sequence ID" value="MEQ4485216.1"/>
    <property type="molecule type" value="Genomic_DNA"/>
</dbReference>